<reference evidence="2 3" key="1">
    <citation type="submission" date="2016-10" db="EMBL/GenBank/DDBJ databases">
        <authorList>
            <person name="de Groot N.N."/>
        </authorList>
    </citation>
    <scope>NUCLEOTIDE SEQUENCE [LARGE SCALE GENOMIC DNA]</scope>
    <source>
        <strain evidence="2 3">CGMCC 4.3510</strain>
    </source>
</reference>
<dbReference type="InterPro" id="IPR043917">
    <property type="entry name" value="DUF5753"/>
</dbReference>
<proteinExistence type="predicted"/>
<organism evidence="2 3">
    <name type="scientific">Actinacidiphila alni</name>
    <dbReference type="NCBI Taxonomy" id="380248"/>
    <lineage>
        <taxon>Bacteria</taxon>
        <taxon>Bacillati</taxon>
        <taxon>Actinomycetota</taxon>
        <taxon>Actinomycetes</taxon>
        <taxon>Kitasatosporales</taxon>
        <taxon>Streptomycetaceae</taxon>
        <taxon>Actinacidiphila</taxon>
    </lineage>
</organism>
<dbReference type="GO" id="GO:0003677">
    <property type="term" value="F:DNA binding"/>
    <property type="evidence" value="ECO:0007669"/>
    <property type="project" value="InterPro"/>
</dbReference>
<dbReference type="Gene3D" id="1.10.260.40">
    <property type="entry name" value="lambda repressor-like DNA-binding domains"/>
    <property type="match status" value="1"/>
</dbReference>
<dbReference type="SUPFAM" id="SSF47413">
    <property type="entry name" value="lambda repressor-like DNA-binding domains"/>
    <property type="match status" value="1"/>
</dbReference>
<evidence type="ECO:0000313" key="3">
    <source>
        <dbReference type="Proteomes" id="UP000199323"/>
    </source>
</evidence>
<dbReference type="PROSITE" id="PS50943">
    <property type="entry name" value="HTH_CROC1"/>
    <property type="match status" value="1"/>
</dbReference>
<dbReference type="OrthoDB" id="2897536at2"/>
<dbReference type="SMART" id="SM00530">
    <property type="entry name" value="HTH_XRE"/>
    <property type="match status" value="1"/>
</dbReference>
<dbReference type="CDD" id="cd00093">
    <property type="entry name" value="HTH_XRE"/>
    <property type="match status" value="1"/>
</dbReference>
<dbReference type="EMBL" id="FONG01000005">
    <property type="protein sequence ID" value="SFE81726.1"/>
    <property type="molecule type" value="Genomic_DNA"/>
</dbReference>
<evidence type="ECO:0000259" key="1">
    <source>
        <dbReference type="PROSITE" id="PS50943"/>
    </source>
</evidence>
<dbReference type="InterPro" id="IPR010982">
    <property type="entry name" value="Lambda_DNA-bd_dom_sf"/>
</dbReference>
<accession>A0A1I2DMK8</accession>
<protein>
    <submittedName>
        <fullName evidence="2">Helix-turn-helix domain-containing protein</fullName>
    </submittedName>
</protein>
<gene>
    <name evidence="2" type="ORF">SAMN05216251_105303</name>
</gene>
<dbReference type="InterPro" id="IPR001387">
    <property type="entry name" value="Cro/C1-type_HTH"/>
</dbReference>
<sequence length="270" mass="29690">MSGNGQQDGAAYFGQEVRFAREQQGLTQAQVAERTGYERPYVTRVEGGKLLASAQFADACDSVFGTPGSFGRLRARVAERGHPGWFIPYVNLEREATQILDYSPVTLTGTLQTREYAEAVFRQANPRDEAEAIAAKVENRLARREALDRADPPLRWAVLHEAVLRTVTGGRSVMAAQMAVLLAEAESPHVVIQVTPFHMGTPAGGVPFILLTRKHGPDVLYTETLNQGHVEEAAAVVAEAKEKYDRLRAAAMPPDESLAFIHDVMKEYSR</sequence>
<dbReference type="AlphaFoldDB" id="A0A1I2DMK8"/>
<dbReference type="STRING" id="380248.SAMN05216251_105303"/>
<name>A0A1I2DMK8_9ACTN</name>
<dbReference type="Pfam" id="PF13560">
    <property type="entry name" value="HTH_31"/>
    <property type="match status" value="1"/>
</dbReference>
<keyword evidence="3" id="KW-1185">Reference proteome</keyword>
<dbReference type="Pfam" id="PF19054">
    <property type="entry name" value="DUF5753"/>
    <property type="match status" value="1"/>
</dbReference>
<dbReference type="Proteomes" id="UP000199323">
    <property type="component" value="Unassembled WGS sequence"/>
</dbReference>
<evidence type="ECO:0000313" key="2">
    <source>
        <dbReference type="EMBL" id="SFE81726.1"/>
    </source>
</evidence>
<dbReference type="RefSeq" id="WP_093713299.1">
    <property type="nucleotide sequence ID" value="NZ_FONG01000005.1"/>
</dbReference>
<feature type="domain" description="HTH cro/C1-type" evidence="1">
    <location>
        <begin position="17"/>
        <end position="70"/>
    </location>
</feature>